<evidence type="ECO:0000256" key="6">
    <source>
        <dbReference type="ARBA" id="ARBA00022692"/>
    </source>
</evidence>
<evidence type="ECO:0000256" key="10">
    <source>
        <dbReference type="RuleBase" id="RU363110"/>
    </source>
</evidence>
<dbReference type="InterPro" id="IPR004856">
    <property type="entry name" value="Glyco_trans_ALG6/ALG8"/>
</dbReference>
<feature type="transmembrane region" description="Helical" evidence="10">
    <location>
        <begin position="213"/>
        <end position="230"/>
    </location>
</feature>
<accession>A0A914PVT4</accession>
<dbReference type="PANTHER" id="PTHR12413">
    <property type="entry name" value="DOLICHYL GLYCOSYLTRANSFERASE"/>
    <property type="match status" value="1"/>
</dbReference>
<comment type="similarity">
    <text evidence="3 10">Belongs to the ALG6/ALG8 glucosyltransferase family.</text>
</comment>
<evidence type="ECO:0000313" key="12">
    <source>
        <dbReference type="WBParaSite" id="PDA_v2.g18950.t1"/>
    </source>
</evidence>
<feature type="transmembrane region" description="Helical" evidence="10">
    <location>
        <begin position="396"/>
        <end position="412"/>
    </location>
</feature>
<keyword evidence="8 10" id="KW-1133">Transmembrane helix</keyword>
<keyword evidence="4 10" id="KW-0328">Glycosyltransferase</keyword>
<organism evidence="11 12">
    <name type="scientific">Panagrolaimus davidi</name>
    <dbReference type="NCBI Taxonomy" id="227884"/>
    <lineage>
        <taxon>Eukaryota</taxon>
        <taxon>Metazoa</taxon>
        <taxon>Ecdysozoa</taxon>
        <taxon>Nematoda</taxon>
        <taxon>Chromadorea</taxon>
        <taxon>Rhabditida</taxon>
        <taxon>Tylenchina</taxon>
        <taxon>Panagrolaimomorpha</taxon>
        <taxon>Panagrolaimoidea</taxon>
        <taxon>Panagrolaimidae</taxon>
        <taxon>Panagrolaimus</taxon>
    </lineage>
</organism>
<keyword evidence="11" id="KW-1185">Reference proteome</keyword>
<evidence type="ECO:0000256" key="7">
    <source>
        <dbReference type="ARBA" id="ARBA00022824"/>
    </source>
</evidence>
<feature type="transmembrane region" description="Helical" evidence="10">
    <location>
        <begin position="277"/>
        <end position="297"/>
    </location>
</feature>
<sequence length="471" mass="54600">MWKRRKNLQLEESEVNIKDLKLKFNDIHRFKTVIIEKIEVQNEVCGWIALIAAFLAIQAVVSTGNYSGYSNAPKFGDFEAQRHWMEITAHLPVDQWYVNSTDNDLTYWGLDYPPLTAYHSYILGKISNALNPSWVELHKSRGIQTPGHLVFMRTTVILTMLLLYAPALILTIKGFLPKDINVFDKFVIGATALMYPGLIYIDNGHFQISNINKLSFVVISTFLLLWFPFFQNVELFKQVLRRIFPFERGIFEDKVANFWCSLDVFYKFRTHFSTETLLQTSLTFVLGSALPSLLILFKKPNDKNFRLSLTITSLSFFMFSYHVHEKTILQCAIPALFLLPDYFQAVTIFLDASSISMFGLCIKDEIPEILFMFLIYHGITRMLYKNRSPNLQLLKSAQISISLAICGLQLFGTPPKRYPYLFELLNAVFSFGIFALFWCYLNYTMIYGYYFSTPSTQKQQQNSSQKKKKLQ</sequence>
<keyword evidence="5 10" id="KW-0808">Transferase</keyword>
<evidence type="ECO:0000256" key="9">
    <source>
        <dbReference type="ARBA" id="ARBA00023136"/>
    </source>
</evidence>
<protein>
    <recommendedName>
        <fullName evidence="10">Alpha-1,3-glucosyltransferase</fullName>
        <ecNumber evidence="10">2.4.1.-</ecNumber>
    </recommendedName>
</protein>
<dbReference type="EC" id="2.4.1.-" evidence="10"/>
<evidence type="ECO:0000256" key="5">
    <source>
        <dbReference type="ARBA" id="ARBA00022679"/>
    </source>
</evidence>
<comment type="pathway">
    <text evidence="2 10">Protein modification; protein glycosylation.</text>
</comment>
<evidence type="ECO:0000256" key="4">
    <source>
        <dbReference type="ARBA" id="ARBA00022676"/>
    </source>
</evidence>
<dbReference type="PANTHER" id="PTHR12413:SF1">
    <property type="entry name" value="DOLICHYL PYROPHOSPHATE MAN9GLCNAC2 ALPHA-1,3-GLUCOSYLTRANSFERASE"/>
    <property type="match status" value="1"/>
</dbReference>
<feature type="transmembrane region" description="Helical" evidence="10">
    <location>
        <begin position="182"/>
        <end position="201"/>
    </location>
</feature>
<comment type="caution">
    <text evidence="10">Lacks conserved residue(s) required for the propagation of feature annotation.</text>
</comment>
<name>A0A914PVT4_9BILA</name>
<evidence type="ECO:0000256" key="2">
    <source>
        <dbReference type="ARBA" id="ARBA00004922"/>
    </source>
</evidence>
<keyword evidence="6 10" id="KW-0812">Transmembrane</keyword>
<keyword evidence="7 10" id="KW-0256">Endoplasmic reticulum</keyword>
<dbReference type="WBParaSite" id="PDA_v2.g18950.t1">
    <property type="protein sequence ID" value="PDA_v2.g18950.t1"/>
    <property type="gene ID" value="PDA_v2.g18950"/>
</dbReference>
<dbReference type="Pfam" id="PF03155">
    <property type="entry name" value="Alg6_Alg8"/>
    <property type="match status" value="2"/>
</dbReference>
<dbReference type="AlphaFoldDB" id="A0A914PVT4"/>
<evidence type="ECO:0000256" key="8">
    <source>
        <dbReference type="ARBA" id="ARBA00022989"/>
    </source>
</evidence>
<keyword evidence="9 10" id="KW-0472">Membrane</keyword>
<evidence type="ECO:0000256" key="1">
    <source>
        <dbReference type="ARBA" id="ARBA00004477"/>
    </source>
</evidence>
<dbReference type="GO" id="GO:0005789">
    <property type="term" value="C:endoplasmic reticulum membrane"/>
    <property type="evidence" value="ECO:0007669"/>
    <property type="project" value="UniProtKB-SubCell"/>
</dbReference>
<feature type="transmembrane region" description="Helical" evidence="10">
    <location>
        <begin position="150"/>
        <end position="176"/>
    </location>
</feature>
<evidence type="ECO:0000256" key="3">
    <source>
        <dbReference type="ARBA" id="ARBA00008715"/>
    </source>
</evidence>
<reference evidence="12" key="1">
    <citation type="submission" date="2022-11" db="UniProtKB">
        <authorList>
            <consortium name="WormBaseParasite"/>
        </authorList>
    </citation>
    <scope>IDENTIFICATION</scope>
</reference>
<feature type="transmembrane region" description="Helical" evidence="10">
    <location>
        <begin position="424"/>
        <end position="443"/>
    </location>
</feature>
<proteinExistence type="inferred from homology"/>
<evidence type="ECO:0000313" key="11">
    <source>
        <dbReference type="Proteomes" id="UP000887578"/>
    </source>
</evidence>
<dbReference type="Proteomes" id="UP000887578">
    <property type="component" value="Unplaced"/>
</dbReference>
<dbReference type="GO" id="GO:0042281">
    <property type="term" value="F:dolichyl pyrophosphate Man9GlcNAc2 alpha-1,3-glucosyltransferase activity"/>
    <property type="evidence" value="ECO:0007669"/>
    <property type="project" value="TreeGrafter"/>
</dbReference>
<comment type="subcellular location">
    <subcellularLocation>
        <location evidence="1 10">Endoplasmic reticulum membrane</location>
        <topology evidence="1 10">Multi-pass membrane protein</topology>
    </subcellularLocation>
</comment>